<evidence type="ECO:0000256" key="1">
    <source>
        <dbReference type="SAM" id="MobiDB-lite"/>
    </source>
</evidence>
<dbReference type="CDD" id="cd00085">
    <property type="entry name" value="HNHc"/>
    <property type="match status" value="1"/>
</dbReference>
<name>A0A7M1STP5_9MICO</name>
<evidence type="ECO:0000313" key="4">
    <source>
        <dbReference type="Proteomes" id="UP000593758"/>
    </source>
</evidence>
<feature type="region of interest" description="Disordered" evidence="1">
    <location>
        <begin position="295"/>
        <end position="357"/>
    </location>
</feature>
<protein>
    <submittedName>
        <fullName evidence="3">DUF222 domain-containing protein</fullName>
    </submittedName>
</protein>
<dbReference type="EMBL" id="CP063169">
    <property type="protein sequence ID" value="QOR70948.1"/>
    <property type="molecule type" value="Genomic_DNA"/>
</dbReference>
<proteinExistence type="predicted"/>
<evidence type="ECO:0000313" key="3">
    <source>
        <dbReference type="EMBL" id="QOR70948.1"/>
    </source>
</evidence>
<dbReference type="InterPro" id="IPR003870">
    <property type="entry name" value="DUF222"/>
</dbReference>
<feature type="domain" description="DUF222" evidence="2">
    <location>
        <begin position="371"/>
        <end position="453"/>
    </location>
</feature>
<dbReference type="KEGG" id="halt:IM660_01120"/>
<accession>A0A7M1STP5</accession>
<dbReference type="AlphaFoldDB" id="A0A7M1STP5"/>
<dbReference type="Gene3D" id="1.10.30.50">
    <property type="match status" value="1"/>
</dbReference>
<dbReference type="InterPro" id="IPR003615">
    <property type="entry name" value="HNH_nuc"/>
</dbReference>
<feature type="compositionally biased region" description="Low complexity" evidence="1">
    <location>
        <begin position="311"/>
        <end position="353"/>
    </location>
</feature>
<dbReference type="RefSeq" id="WP_193497618.1">
    <property type="nucleotide sequence ID" value="NZ_CP063169.1"/>
</dbReference>
<keyword evidence="4" id="KW-1185">Reference proteome</keyword>
<dbReference type="Proteomes" id="UP000593758">
    <property type="component" value="Chromosome"/>
</dbReference>
<organism evidence="3 4">
    <name type="scientific">Ruania alkalisoli</name>
    <dbReference type="NCBI Taxonomy" id="2779775"/>
    <lineage>
        <taxon>Bacteria</taxon>
        <taxon>Bacillati</taxon>
        <taxon>Actinomycetota</taxon>
        <taxon>Actinomycetes</taxon>
        <taxon>Micrococcales</taxon>
        <taxon>Ruaniaceae</taxon>
        <taxon>Ruania</taxon>
    </lineage>
</organism>
<evidence type="ECO:0000259" key="2">
    <source>
        <dbReference type="Pfam" id="PF02720"/>
    </source>
</evidence>
<gene>
    <name evidence="3" type="ORF">IM660_01120</name>
</gene>
<sequence>MSTTSHVETSPAQAVRDLLGEHVNPSDATGRLEVVTAILDDLLATDLHSLPSAVLPDLVGQLEQTRRRVDALTSAAMTAVEADGIWAVSGARTIASWWANATGGHGNKTRTRVHLSRTLRDHLPHTSAAQAAGVISGDHAAALARHTTTTTVLRERLSDPDVGERFLVEQARRLDADSFTRLVKTWAIQADPEAADRNWRVESAKEHLFVSATTGGYRVDGWLEHSNGHLFAQTLDAIIGVPAADDDRTRSQRNAHALVAMARRVLDNGGAQASARVRPHLLVHVPVDTLHRLVTTPAPANGRPRCTCHRSISTSTSTSTSTSLSGRDARTGRAGRTIRGTSESAGSGDSGESCAPERASALPGLMDVHLPGCPAEPDAPCIPAVGLDHQQMTGAEPATLADGTPISHAQLAHLACDGEFTRVIFDPAGQPLDVGRAQRLHTAAQTKAIWARDRHCQYPECTSPPGWGEIHHPTWWSRGGRTSSTNAILLCWHHHALVHQRDITITRHHNHWHFTTAGGHNLARHRPPPCEHLVIPRE</sequence>
<reference evidence="3 4" key="1">
    <citation type="submission" date="2020-10" db="EMBL/GenBank/DDBJ databases">
        <title>Haloactinobacterium sp. RN3S43, a bacterium isolated from saline soil.</title>
        <authorList>
            <person name="Sun J.-Q."/>
        </authorList>
    </citation>
    <scope>NUCLEOTIDE SEQUENCE [LARGE SCALE GENOMIC DNA]</scope>
    <source>
        <strain evidence="3 4">RN3S43</strain>
    </source>
</reference>
<feature type="domain" description="DUF222" evidence="2">
    <location>
        <begin position="61"/>
        <end position="291"/>
    </location>
</feature>
<dbReference type="Pfam" id="PF02720">
    <property type="entry name" value="DUF222"/>
    <property type="match status" value="2"/>
</dbReference>